<comment type="caution">
    <text evidence="2">The sequence shown here is derived from an EMBL/GenBank/DDBJ whole genome shotgun (WGS) entry which is preliminary data.</text>
</comment>
<feature type="transmembrane region" description="Helical" evidence="1">
    <location>
        <begin position="38"/>
        <end position="57"/>
    </location>
</feature>
<dbReference type="Proteomes" id="UP001500367">
    <property type="component" value="Unassembled WGS sequence"/>
</dbReference>
<dbReference type="EMBL" id="BAABCT010000008">
    <property type="protein sequence ID" value="GAA4078569.1"/>
    <property type="molecule type" value="Genomic_DNA"/>
</dbReference>
<keyword evidence="1" id="KW-0812">Transmembrane</keyword>
<name>A0ABP7W0T3_9FLAO</name>
<keyword evidence="1" id="KW-0472">Membrane</keyword>
<reference evidence="3" key="1">
    <citation type="journal article" date="2019" name="Int. J. Syst. Evol. Microbiol.">
        <title>The Global Catalogue of Microorganisms (GCM) 10K type strain sequencing project: providing services to taxonomists for standard genome sequencing and annotation.</title>
        <authorList>
            <consortium name="The Broad Institute Genomics Platform"/>
            <consortium name="The Broad Institute Genome Sequencing Center for Infectious Disease"/>
            <person name="Wu L."/>
            <person name="Ma J."/>
        </authorList>
    </citation>
    <scope>NUCLEOTIDE SEQUENCE [LARGE SCALE GENOMIC DNA]</scope>
    <source>
        <strain evidence="3">JCM 17069</strain>
    </source>
</reference>
<protein>
    <submittedName>
        <fullName evidence="2">Uncharacterized protein</fullName>
    </submittedName>
</protein>
<evidence type="ECO:0000256" key="1">
    <source>
        <dbReference type="SAM" id="Phobius"/>
    </source>
</evidence>
<keyword evidence="1" id="KW-1133">Transmembrane helix</keyword>
<accession>A0ABP7W0T3</accession>
<dbReference type="RefSeq" id="WP_298305277.1">
    <property type="nucleotide sequence ID" value="NZ_BAABCT010000008.1"/>
</dbReference>
<proteinExistence type="predicted"/>
<feature type="transmembrane region" description="Helical" evidence="1">
    <location>
        <begin position="6"/>
        <end position="26"/>
    </location>
</feature>
<keyword evidence="3" id="KW-1185">Reference proteome</keyword>
<evidence type="ECO:0000313" key="3">
    <source>
        <dbReference type="Proteomes" id="UP001500367"/>
    </source>
</evidence>
<organism evidence="2 3">
    <name type="scientific">Flavobacterium cheonanense</name>
    <dbReference type="NCBI Taxonomy" id="706183"/>
    <lineage>
        <taxon>Bacteria</taxon>
        <taxon>Pseudomonadati</taxon>
        <taxon>Bacteroidota</taxon>
        <taxon>Flavobacteriia</taxon>
        <taxon>Flavobacteriales</taxon>
        <taxon>Flavobacteriaceae</taxon>
        <taxon>Flavobacterium</taxon>
    </lineage>
</organism>
<sequence>MIFILVGLLSFASLIGLLVGFILVLSKKEQSKKDGIQILQYSVIGLIIGFGACAVLLNG</sequence>
<gene>
    <name evidence="2" type="ORF">GCM10022389_25800</name>
</gene>
<evidence type="ECO:0000313" key="2">
    <source>
        <dbReference type="EMBL" id="GAA4078569.1"/>
    </source>
</evidence>